<dbReference type="InterPro" id="IPR036291">
    <property type="entry name" value="NAD(P)-bd_dom_sf"/>
</dbReference>
<dbReference type="AlphaFoldDB" id="A0AAD2Q1C3"/>
<keyword evidence="2" id="KW-0560">Oxidoreductase</keyword>
<evidence type="ECO:0000256" key="2">
    <source>
        <dbReference type="ARBA" id="ARBA00023002"/>
    </source>
</evidence>
<protein>
    <recommendedName>
        <fullName evidence="3">NmrA-like domain-containing protein</fullName>
    </recommendedName>
</protein>
<keyword evidence="5" id="KW-1185">Reference proteome</keyword>
<dbReference type="Gene3D" id="3.40.50.720">
    <property type="entry name" value="NAD(P)-binding Rossmann-like Domain"/>
    <property type="match status" value="1"/>
</dbReference>
<evidence type="ECO:0000256" key="1">
    <source>
        <dbReference type="ARBA" id="ARBA00022857"/>
    </source>
</evidence>
<dbReference type="Pfam" id="PF05368">
    <property type="entry name" value="NmrA"/>
    <property type="match status" value="1"/>
</dbReference>
<evidence type="ECO:0000313" key="5">
    <source>
        <dbReference type="Proteomes" id="UP001295794"/>
    </source>
</evidence>
<dbReference type="SUPFAM" id="SSF51735">
    <property type="entry name" value="NAD(P)-binding Rossmann-fold domains"/>
    <property type="match status" value="1"/>
</dbReference>
<dbReference type="GO" id="GO:0016491">
    <property type="term" value="F:oxidoreductase activity"/>
    <property type="evidence" value="ECO:0007669"/>
    <property type="project" value="UniProtKB-KW"/>
</dbReference>
<dbReference type="EMBL" id="CAVNYO010000040">
    <property type="protein sequence ID" value="CAK5263502.1"/>
    <property type="molecule type" value="Genomic_DNA"/>
</dbReference>
<name>A0AAD2Q1C3_9AGAR</name>
<dbReference type="InterPro" id="IPR051609">
    <property type="entry name" value="NmrA/Isoflavone_reductase-like"/>
</dbReference>
<evidence type="ECO:0000313" key="4">
    <source>
        <dbReference type="EMBL" id="CAK5263502.1"/>
    </source>
</evidence>
<feature type="domain" description="NmrA-like" evidence="3">
    <location>
        <begin position="8"/>
        <end position="202"/>
    </location>
</feature>
<reference evidence="4" key="1">
    <citation type="submission" date="2023-11" db="EMBL/GenBank/DDBJ databases">
        <authorList>
            <person name="De Vega J J."/>
            <person name="De Vega J J."/>
        </authorList>
    </citation>
    <scope>NUCLEOTIDE SEQUENCE</scope>
</reference>
<proteinExistence type="predicted"/>
<sequence>MSSYSSFAVIGAGTLGGPILAALAAQPSAKVILLSRTASKKVPEYVQVVSVPSYDDVSAVTAALKSHNVDVIVSTLSIEAISVQVPLIDAAKQAGIKLFVPSEFAAPSDGHTGPEFGEKNKIIAKLQSVGLPFLRIYNGVFTEFLTWVVNFDPAAKKLYVIGKSSGIVSTTSIRDVAGYVAHILTHQTTSALENQILRIEGDRISGFRSLGPLLNAEVETVETMGGEMPSFKAFLMGIADNGLATTGHGVQGLSDEEASKSGNALWAGHQWKTVKDILCS</sequence>
<dbReference type="PANTHER" id="PTHR47706:SF9">
    <property type="entry name" value="NMRA-LIKE DOMAIN-CONTAINING PROTEIN-RELATED"/>
    <property type="match status" value="1"/>
</dbReference>
<dbReference type="Proteomes" id="UP001295794">
    <property type="component" value="Unassembled WGS sequence"/>
</dbReference>
<organism evidence="4 5">
    <name type="scientific">Mycena citricolor</name>
    <dbReference type="NCBI Taxonomy" id="2018698"/>
    <lineage>
        <taxon>Eukaryota</taxon>
        <taxon>Fungi</taxon>
        <taxon>Dikarya</taxon>
        <taxon>Basidiomycota</taxon>
        <taxon>Agaricomycotina</taxon>
        <taxon>Agaricomycetes</taxon>
        <taxon>Agaricomycetidae</taxon>
        <taxon>Agaricales</taxon>
        <taxon>Marasmiineae</taxon>
        <taxon>Mycenaceae</taxon>
        <taxon>Mycena</taxon>
    </lineage>
</organism>
<keyword evidence="1" id="KW-0521">NADP</keyword>
<dbReference type="InterPro" id="IPR008030">
    <property type="entry name" value="NmrA-like"/>
</dbReference>
<accession>A0AAD2Q1C3</accession>
<gene>
    <name evidence="4" type="ORF">MYCIT1_LOCUS2967</name>
</gene>
<dbReference type="PANTHER" id="PTHR47706">
    <property type="entry name" value="NMRA-LIKE FAMILY PROTEIN"/>
    <property type="match status" value="1"/>
</dbReference>
<comment type="caution">
    <text evidence="4">The sequence shown here is derived from an EMBL/GenBank/DDBJ whole genome shotgun (WGS) entry which is preliminary data.</text>
</comment>
<evidence type="ECO:0000259" key="3">
    <source>
        <dbReference type="Pfam" id="PF05368"/>
    </source>
</evidence>